<sequence>MLPLFLKVKVILCVRLPNCPGESTKGSSTSGASSLASNVMPSVSIDPRRKQVTLIHPAPSRRRFSLAAPKMFAFDAVLTQEDPLKLPKSLIAEDFFLPICASQKIEVERDSKPPFSTLP</sequence>
<evidence type="ECO:0000313" key="2">
    <source>
        <dbReference type="Proteomes" id="UP000281553"/>
    </source>
</evidence>
<evidence type="ECO:0000313" key="1">
    <source>
        <dbReference type="EMBL" id="VDN10662.1"/>
    </source>
</evidence>
<dbReference type="AlphaFoldDB" id="A0A3P7NQA9"/>
<name>A0A3P7NQA9_DIBLA</name>
<protein>
    <submittedName>
        <fullName evidence="1">Uncharacterized protein</fullName>
    </submittedName>
</protein>
<keyword evidence="2" id="KW-1185">Reference proteome</keyword>
<accession>A0A3P7NQA9</accession>
<gene>
    <name evidence="1" type="ORF">DILT_LOCUS6493</name>
</gene>
<dbReference type="EMBL" id="UYRU01049655">
    <property type="protein sequence ID" value="VDN10662.1"/>
    <property type="molecule type" value="Genomic_DNA"/>
</dbReference>
<reference evidence="1 2" key="1">
    <citation type="submission" date="2018-11" db="EMBL/GenBank/DDBJ databases">
        <authorList>
            <consortium name="Pathogen Informatics"/>
        </authorList>
    </citation>
    <scope>NUCLEOTIDE SEQUENCE [LARGE SCALE GENOMIC DNA]</scope>
</reference>
<dbReference type="OrthoDB" id="8862460at2759"/>
<dbReference type="Proteomes" id="UP000281553">
    <property type="component" value="Unassembled WGS sequence"/>
</dbReference>
<organism evidence="1 2">
    <name type="scientific">Dibothriocephalus latus</name>
    <name type="common">Fish tapeworm</name>
    <name type="synonym">Diphyllobothrium latum</name>
    <dbReference type="NCBI Taxonomy" id="60516"/>
    <lineage>
        <taxon>Eukaryota</taxon>
        <taxon>Metazoa</taxon>
        <taxon>Spiralia</taxon>
        <taxon>Lophotrochozoa</taxon>
        <taxon>Platyhelminthes</taxon>
        <taxon>Cestoda</taxon>
        <taxon>Eucestoda</taxon>
        <taxon>Diphyllobothriidea</taxon>
        <taxon>Diphyllobothriidae</taxon>
        <taxon>Dibothriocephalus</taxon>
    </lineage>
</organism>
<proteinExistence type="predicted"/>